<evidence type="ECO:0000313" key="1">
    <source>
        <dbReference type="EMBL" id="MBK1715391.1"/>
    </source>
</evidence>
<evidence type="ECO:0000313" key="2">
    <source>
        <dbReference type="Proteomes" id="UP001041814"/>
    </source>
</evidence>
<sequence>MRIDIDTLNEAELVDLNRRIVARLKLLHDMKAHVQMLDFRVGEKVSFQPDGHPLLFGIITKYNRKTVTVITETGAQWNVAPAFLRKLKTVDEADAGAAGAMVRRRPD</sequence>
<accession>A0ABS1E005</accession>
<reference evidence="1" key="2">
    <citation type="journal article" date="2020" name="Microorganisms">
        <title>Osmotic Adaptation and Compatible Solute Biosynthesis of Phototrophic Bacteria as Revealed from Genome Analyses.</title>
        <authorList>
            <person name="Imhoff J.F."/>
            <person name="Rahn T."/>
            <person name="Kunzel S."/>
            <person name="Keller A."/>
            <person name="Neulinger S.C."/>
        </authorList>
    </citation>
    <scope>NUCLEOTIDE SEQUENCE</scope>
    <source>
        <strain evidence="1">IM 151</strain>
    </source>
</reference>
<keyword evidence="2" id="KW-1185">Reference proteome</keyword>
<dbReference type="Proteomes" id="UP001041814">
    <property type="component" value="Unassembled WGS sequence"/>
</dbReference>
<dbReference type="EMBL" id="NRRU01000117">
    <property type="protein sequence ID" value="MBK1715391.1"/>
    <property type="molecule type" value="Genomic_DNA"/>
</dbReference>
<name>A0ABS1E005_RUBGE</name>
<gene>
    <name evidence="1" type="ORF">CKO43_21790</name>
</gene>
<protein>
    <submittedName>
        <fullName evidence="1">Uncharacterized protein</fullName>
    </submittedName>
</protein>
<proteinExistence type="predicted"/>
<comment type="caution">
    <text evidence="1">The sequence shown here is derived from an EMBL/GenBank/DDBJ whole genome shotgun (WGS) entry which is preliminary data.</text>
</comment>
<dbReference type="RefSeq" id="WP_200231400.1">
    <property type="nucleotide sequence ID" value="NZ_NRRT01000068.1"/>
</dbReference>
<organism evidence="1 2">
    <name type="scientific">Rubrivivax gelatinosus</name>
    <name type="common">Rhodocyclus gelatinosus</name>
    <name type="synonym">Rhodopseudomonas gelatinosa</name>
    <dbReference type="NCBI Taxonomy" id="28068"/>
    <lineage>
        <taxon>Bacteria</taxon>
        <taxon>Pseudomonadati</taxon>
        <taxon>Pseudomonadota</taxon>
        <taxon>Betaproteobacteria</taxon>
        <taxon>Burkholderiales</taxon>
        <taxon>Sphaerotilaceae</taxon>
        <taxon>Rubrivivax</taxon>
    </lineage>
</organism>
<reference evidence="1" key="1">
    <citation type="submission" date="2017-08" db="EMBL/GenBank/DDBJ databases">
        <authorList>
            <person name="Imhoff J.F."/>
            <person name="Rahn T."/>
            <person name="Kuenzel S."/>
            <person name="Neulinger S.C."/>
        </authorList>
    </citation>
    <scope>NUCLEOTIDE SEQUENCE</scope>
    <source>
        <strain evidence="1">IM 151</strain>
    </source>
</reference>